<name>A0A1I0U7W9_9GAMM</name>
<dbReference type="EMBL" id="AP022642">
    <property type="protein sequence ID" value="BCA30042.1"/>
    <property type="molecule type" value="Genomic_DNA"/>
</dbReference>
<evidence type="ECO:0000313" key="1">
    <source>
        <dbReference type="EMBL" id="BBT17978.1"/>
    </source>
</evidence>
<dbReference type="KEGG" id="poj:PtoMrB4_40190"/>
<dbReference type="EMBL" id="WTFN01000007">
    <property type="protein sequence ID" value="MWK55191.1"/>
    <property type="molecule type" value="Genomic_DNA"/>
</dbReference>
<dbReference type="Proteomes" id="UP000461288">
    <property type="component" value="Unassembled WGS sequence"/>
</dbReference>
<reference evidence="2 6" key="3">
    <citation type="journal article" date="2020" name="Microbiol. Resour. Announc.">
        <title>Complete genome sequence of Pseudomonas otitidis strain MrB4, isolated from Lake Biwa in Japan.</title>
        <authorList>
            <person name="Miyazaki K."/>
            <person name="Hase E."/>
            <person name="Maruya T."/>
        </authorList>
    </citation>
    <scope>NUCLEOTIDE SEQUENCE [LARGE SCALE GENOMIC DNA]</scope>
    <source>
        <strain evidence="2 6">MrB4</strain>
    </source>
</reference>
<reference evidence="3 8" key="4">
    <citation type="submission" date="2023-10" db="EMBL/GenBank/DDBJ databases">
        <title>Pseudomonas otitidis isolated from a paediatric patient with cystic fibrosis in Chile.</title>
        <authorList>
            <person name="Amsteins-Romero L."/>
            <person name="Opazo-Capurro A."/>
            <person name="Matus-Kohler M."/>
            <person name="Gonzalez-Rocha G."/>
        </authorList>
    </citation>
    <scope>NUCLEOTIDE SEQUENCE [LARGE SCALE GENOMIC DNA]</scope>
    <source>
        <strain evidence="3 8">P-714</strain>
    </source>
</reference>
<dbReference type="AlphaFoldDB" id="A0A1I0U7W9"/>
<evidence type="ECO:0000313" key="7">
    <source>
        <dbReference type="Proteomes" id="UP000515591"/>
    </source>
</evidence>
<dbReference type="RefSeq" id="WP_044412331.1">
    <property type="nucleotide sequence ID" value="NZ_AP022213.1"/>
</dbReference>
<accession>A0A1I0U7W9</accession>
<evidence type="ECO:0000313" key="4">
    <source>
        <dbReference type="EMBL" id="MWK55191.1"/>
    </source>
</evidence>
<evidence type="ECO:0000313" key="8">
    <source>
        <dbReference type="Proteomes" id="UP001273935"/>
    </source>
</evidence>
<dbReference type="GeneID" id="57399240"/>
<dbReference type="Proteomes" id="UP000515591">
    <property type="component" value="Chromosome"/>
</dbReference>
<keyword evidence="8" id="KW-1185">Reference proteome</keyword>
<organism evidence="4 5">
    <name type="scientific">Metapseudomonas otitidis</name>
    <dbReference type="NCBI Taxonomy" id="319939"/>
    <lineage>
        <taxon>Bacteria</taxon>
        <taxon>Pseudomonadati</taxon>
        <taxon>Pseudomonadota</taxon>
        <taxon>Gammaproteobacteria</taxon>
        <taxon>Pseudomonadales</taxon>
        <taxon>Pseudomonadaceae</taxon>
        <taxon>Metapseudomonas</taxon>
    </lineage>
</organism>
<reference evidence="4 5" key="2">
    <citation type="submission" date="2019-12" db="EMBL/GenBank/DDBJ databases">
        <title>Draft genome sequence of Pseudomonas otitidis recovered from a chicken carcass.</title>
        <authorList>
            <person name="Vieira T.R."/>
            <person name="Oliviera E.F.C."/>
            <person name="Silva N.M.V."/>
            <person name="Sambrano G.E."/>
            <person name="Cibulski S.P."/>
            <person name="Cardoso M.R.I."/>
        </authorList>
    </citation>
    <scope>NUCLEOTIDE SEQUENCE [LARGE SCALE GENOMIC DNA]</scope>
    <source>
        <strain evidence="4 5">25_K</strain>
    </source>
</reference>
<dbReference type="STRING" id="319939.SAMN05216263_108112"/>
<reference evidence="1 7" key="1">
    <citation type="submission" date="2019-12" db="EMBL/GenBank/DDBJ databases">
        <title>complete genome sequences of Pseudomonas otitidis str. WP8-S17-CRE-03 isolated from wastewater treatment plant effluent.</title>
        <authorList>
            <person name="Sekizuka T."/>
            <person name="Itokawa K."/>
            <person name="Yatsu K."/>
            <person name="Inamine Y."/>
            <person name="Kuroda M."/>
        </authorList>
    </citation>
    <scope>NUCLEOTIDE SEQUENCE [LARGE SCALE GENOMIC DNA]</scope>
    <source>
        <strain evidence="1 7">WP8-S17-CRE-03</strain>
    </source>
</reference>
<dbReference type="EMBL" id="AP022213">
    <property type="protein sequence ID" value="BBT17978.1"/>
    <property type="molecule type" value="Genomic_DNA"/>
</dbReference>
<dbReference type="Proteomes" id="UP000501237">
    <property type="component" value="Chromosome"/>
</dbReference>
<evidence type="ECO:0000313" key="5">
    <source>
        <dbReference type="Proteomes" id="UP000461288"/>
    </source>
</evidence>
<gene>
    <name evidence="4" type="ORF">GO594_04345</name>
    <name evidence="2" type="ORF">PtoMrB4_40190</name>
    <name evidence="3" type="ORF">R0G64_24280</name>
    <name evidence="1" type="ORF">WP8S17C03_40270</name>
</gene>
<protein>
    <submittedName>
        <fullName evidence="4">Uncharacterized protein</fullName>
    </submittedName>
</protein>
<evidence type="ECO:0000313" key="2">
    <source>
        <dbReference type="EMBL" id="BCA30042.1"/>
    </source>
</evidence>
<dbReference type="Proteomes" id="UP001273935">
    <property type="component" value="Unassembled WGS sequence"/>
</dbReference>
<evidence type="ECO:0000313" key="6">
    <source>
        <dbReference type="Proteomes" id="UP000501237"/>
    </source>
</evidence>
<proteinExistence type="predicted"/>
<evidence type="ECO:0000313" key="3">
    <source>
        <dbReference type="EMBL" id="MDV3442531.1"/>
    </source>
</evidence>
<dbReference type="EMBL" id="JAWJUL010000123">
    <property type="protein sequence ID" value="MDV3442531.1"/>
    <property type="molecule type" value="Genomic_DNA"/>
</dbReference>
<sequence length="104" mass="11338">MDTCQSFSTVEIKNLVFQHLCDCSPAQQVVFAACRVPFYACTRLRSGEPEDVLVVAELPNGILYFGEGDEGFGLGLPDGQGRLHCQGQYALALTQALSRAGFHR</sequence>